<proteinExistence type="predicted"/>
<protein>
    <recommendedName>
        <fullName evidence="3">Transposase</fullName>
    </recommendedName>
</protein>
<keyword evidence="2" id="KW-1185">Reference proteome</keyword>
<evidence type="ECO:0000313" key="1">
    <source>
        <dbReference type="EMBL" id="MCL7940896.1"/>
    </source>
</evidence>
<dbReference type="Proteomes" id="UP001165369">
    <property type="component" value="Unassembled WGS sequence"/>
</dbReference>
<reference evidence="1" key="1">
    <citation type="submission" date="2022-05" db="EMBL/GenBank/DDBJ databases">
        <title>Halomonas geminus sp. nov. and Halomonas llamarensis sp. nov. isolated from high-altitude salars of the Atacama Desert.</title>
        <authorList>
            <person name="Hintersatz C."/>
            <person name="Rojas L.A."/>
            <person name="Wei T.-S."/>
            <person name="Kutschke S."/>
            <person name="Lehmann F."/>
            <person name="Jain R."/>
            <person name="Pollmann K."/>
        </authorList>
    </citation>
    <scope>NUCLEOTIDE SEQUENCE</scope>
    <source>
        <strain evidence="1">ATCH28</strain>
    </source>
</reference>
<evidence type="ECO:0000313" key="2">
    <source>
        <dbReference type="Proteomes" id="UP001165369"/>
    </source>
</evidence>
<organism evidence="1 2">
    <name type="scientific">Halomonas gemina</name>
    <dbReference type="NCBI Taxonomy" id="2945105"/>
    <lineage>
        <taxon>Bacteria</taxon>
        <taxon>Pseudomonadati</taxon>
        <taxon>Pseudomonadota</taxon>
        <taxon>Gammaproteobacteria</taxon>
        <taxon>Oceanospirillales</taxon>
        <taxon>Halomonadaceae</taxon>
        <taxon>Halomonas</taxon>
    </lineage>
</organism>
<name>A0ABT0T312_9GAMM</name>
<accession>A0ABT0T312</accession>
<evidence type="ECO:0008006" key="3">
    <source>
        <dbReference type="Google" id="ProtNLM"/>
    </source>
</evidence>
<comment type="caution">
    <text evidence="1">The sequence shown here is derived from an EMBL/GenBank/DDBJ whole genome shotgun (WGS) entry which is preliminary data.</text>
</comment>
<dbReference type="EMBL" id="JAMJPK010000004">
    <property type="protein sequence ID" value="MCL7940896.1"/>
    <property type="molecule type" value="Genomic_DNA"/>
</dbReference>
<dbReference type="RefSeq" id="WP_250061197.1">
    <property type="nucleotide sequence ID" value="NZ_JAMJPK010000004.1"/>
</dbReference>
<gene>
    <name evidence="1" type="ORF">M8009_11405</name>
</gene>
<sequence length="47" mass="5846">MLRHADINRQLNQWLAESAHQRRHRTHGEIVYERFQRDKQLVFSYLP</sequence>